<proteinExistence type="predicted"/>
<evidence type="ECO:0000313" key="1">
    <source>
        <dbReference type="EMBL" id="VDN42257.1"/>
    </source>
</evidence>
<sequence>MMIDAFKSPTALMKQKNFCWCGQNYVCVRADRFSIYAREQITQSLRAEDGANQPGGLLIGNSGKSLVIVLYPPTAHAAIAVEAVEQFVAYLRTKNR</sequence>
<name>A0A3P7PB69_DIBLA</name>
<dbReference type="EMBL" id="UYRU01104124">
    <property type="protein sequence ID" value="VDN42257.1"/>
    <property type="molecule type" value="Genomic_DNA"/>
</dbReference>
<dbReference type="InterPro" id="IPR048278">
    <property type="entry name" value="PFN"/>
</dbReference>
<dbReference type="InterPro" id="IPR036140">
    <property type="entry name" value="PFN_sf"/>
</dbReference>
<evidence type="ECO:0000313" key="2">
    <source>
        <dbReference type="Proteomes" id="UP000281553"/>
    </source>
</evidence>
<protein>
    <recommendedName>
        <fullName evidence="3">Profilin</fullName>
    </recommendedName>
</protein>
<reference evidence="1 2" key="1">
    <citation type="submission" date="2018-11" db="EMBL/GenBank/DDBJ databases">
        <authorList>
            <consortium name="Pathogen Informatics"/>
        </authorList>
    </citation>
    <scope>NUCLEOTIDE SEQUENCE [LARGE SCALE GENOMIC DNA]</scope>
</reference>
<evidence type="ECO:0008006" key="3">
    <source>
        <dbReference type="Google" id="ProtNLM"/>
    </source>
</evidence>
<dbReference type="OrthoDB" id="421374at2759"/>
<dbReference type="AlphaFoldDB" id="A0A3P7PB69"/>
<dbReference type="Gene3D" id="3.30.450.30">
    <property type="entry name" value="Dynein light chain 2a, cytoplasmic"/>
    <property type="match status" value="1"/>
</dbReference>
<keyword evidence="2" id="KW-1185">Reference proteome</keyword>
<dbReference type="Proteomes" id="UP000281553">
    <property type="component" value="Unassembled WGS sequence"/>
</dbReference>
<accession>A0A3P7PB69</accession>
<dbReference type="GO" id="GO:0003779">
    <property type="term" value="F:actin binding"/>
    <property type="evidence" value="ECO:0007669"/>
    <property type="project" value="InterPro"/>
</dbReference>
<organism evidence="1 2">
    <name type="scientific">Dibothriocephalus latus</name>
    <name type="common">Fish tapeworm</name>
    <name type="synonym">Diphyllobothrium latum</name>
    <dbReference type="NCBI Taxonomy" id="60516"/>
    <lineage>
        <taxon>Eukaryota</taxon>
        <taxon>Metazoa</taxon>
        <taxon>Spiralia</taxon>
        <taxon>Lophotrochozoa</taxon>
        <taxon>Platyhelminthes</taxon>
        <taxon>Cestoda</taxon>
        <taxon>Eucestoda</taxon>
        <taxon>Diphyllobothriidea</taxon>
        <taxon>Diphyllobothriidae</taxon>
        <taxon>Dibothriocephalus</taxon>
    </lineage>
</organism>
<gene>
    <name evidence="1" type="ORF">DILT_LOCUS18779</name>
</gene>
<dbReference type="Pfam" id="PF00235">
    <property type="entry name" value="Profilin"/>
    <property type="match status" value="1"/>
</dbReference>
<dbReference type="SUPFAM" id="SSF55770">
    <property type="entry name" value="Profilin (actin-binding protein)"/>
    <property type="match status" value="1"/>
</dbReference>